<proteinExistence type="predicted"/>
<dbReference type="OrthoDB" id="337884at2"/>
<feature type="compositionally biased region" description="Basic and acidic residues" evidence="1">
    <location>
        <begin position="99"/>
        <end position="109"/>
    </location>
</feature>
<sequence length="116" mass="13378">MSLKSTFSESPRAKKVEIKEDRLVVELVDGRILMVPLVWYPRLWHATPEERKQFELLADGEIIHWPLIDEDLSVEGLLAGRRSGESPDSFSKWRKSRSRRETSDQKMEPDTLIGSG</sequence>
<evidence type="ECO:0008006" key="4">
    <source>
        <dbReference type="Google" id="ProtNLM"/>
    </source>
</evidence>
<dbReference type="AlphaFoldDB" id="A0A179D1W0"/>
<keyword evidence="3" id="KW-1185">Reference proteome</keyword>
<name>A0A179D1W0_9BACT</name>
<evidence type="ECO:0000256" key="1">
    <source>
        <dbReference type="SAM" id="MobiDB-lite"/>
    </source>
</evidence>
<reference evidence="2 3" key="1">
    <citation type="submission" date="2016-04" db="EMBL/GenBank/DDBJ databases">
        <title>Genome analysis of Thermosulfurimonas dismutans, the first thermophilic sulfur-disproportionating bacterium of the phylum Thermodesulfobacteria.</title>
        <authorList>
            <person name="Mardanov A.V."/>
            <person name="Beletsky A.V."/>
            <person name="Kadnikov V.V."/>
            <person name="Slobodkin A.I."/>
            <person name="Ravin N.V."/>
        </authorList>
    </citation>
    <scope>NUCLEOTIDE SEQUENCE [LARGE SCALE GENOMIC DNA]</scope>
    <source>
        <strain evidence="2 3">S95</strain>
    </source>
</reference>
<dbReference type="Pfam" id="PF10387">
    <property type="entry name" value="DUF2442"/>
    <property type="match status" value="1"/>
</dbReference>
<feature type="region of interest" description="Disordered" evidence="1">
    <location>
        <begin position="80"/>
        <end position="116"/>
    </location>
</feature>
<dbReference type="Gene3D" id="3.30.2020.40">
    <property type="entry name" value="Uncharacterised protein PF10387, DUF2442"/>
    <property type="match status" value="1"/>
</dbReference>
<comment type="caution">
    <text evidence="2">The sequence shown here is derived from an EMBL/GenBank/DDBJ whole genome shotgun (WGS) entry which is preliminary data.</text>
</comment>
<dbReference type="Proteomes" id="UP000078390">
    <property type="component" value="Unassembled WGS sequence"/>
</dbReference>
<evidence type="ECO:0000313" key="3">
    <source>
        <dbReference type="Proteomes" id="UP000078390"/>
    </source>
</evidence>
<gene>
    <name evidence="2" type="ORF">TDIS_2124</name>
</gene>
<accession>A0A179D1W0</accession>
<protein>
    <recommendedName>
        <fullName evidence="4">DUF2442 domain-containing protein</fullName>
    </recommendedName>
</protein>
<evidence type="ECO:0000313" key="2">
    <source>
        <dbReference type="EMBL" id="OAQ19781.1"/>
    </source>
</evidence>
<dbReference type="EMBL" id="LWLG01000030">
    <property type="protein sequence ID" value="OAQ19781.1"/>
    <property type="molecule type" value="Genomic_DNA"/>
</dbReference>
<organism evidence="2 3">
    <name type="scientific">Thermosulfurimonas dismutans</name>
    <dbReference type="NCBI Taxonomy" id="999894"/>
    <lineage>
        <taxon>Bacteria</taxon>
        <taxon>Pseudomonadati</taxon>
        <taxon>Thermodesulfobacteriota</taxon>
        <taxon>Thermodesulfobacteria</taxon>
        <taxon>Thermodesulfobacteriales</taxon>
        <taxon>Thermodesulfobacteriaceae</taxon>
        <taxon>Thermosulfurimonas</taxon>
    </lineage>
</organism>
<dbReference type="STRING" id="999894.TDIS_2124"/>
<dbReference type="InterPro" id="IPR018841">
    <property type="entry name" value="DUF2442"/>
</dbReference>